<dbReference type="RefSeq" id="WP_126072983.1">
    <property type="nucleotide sequence ID" value="NZ_CP051166.1"/>
</dbReference>
<dbReference type="Proteomes" id="UP000278085">
    <property type="component" value="Unassembled WGS sequence"/>
</dbReference>
<dbReference type="InterPro" id="IPR025850">
    <property type="entry name" value="SUKH-3"/>
</dbReference>
<name>A0A430HQ17_9BURK</name>
<reference evidence="1 2" key="1">
    <citation type="submission" date="2018-12" db="EMBL/GenBank/DDBJ databases">
        <authorList>
            <person name="Yang E."/>
        </authorList>
    </citation>
    <scope>NUCLEOTIDE SEQUENCE [LARGE SCALE GENOMIC DNA]</scope>
    <source>
        <strain evidence="1 2">SOD</strain>
    </source>
</reference>
<dbReference type="OrthoDB" id="9182026at2"/>
<dbReference type="EMBL" id="RXLQ01000003">
    <property type="protein sequence ID" value="RSZ59621.1"/>
    <property type="molecule type" value="Genomic_DNA"/>
</dbReference>
<proteinExistence type="predicted"/>
<dbReference type="Pfam" id="PF14433">
    <property type="entry name" value="SUKH-3"/>
    <property type="match status" value="1"/>
</dbReference>
<organism evidence="1 2">
    <name type="scientific">Massilia atriviolacea</name>
    <dbReference type="NCBI Taxonomy" id="2495579"/>
    <lineage>
        <taxon>Bacteria</taxon>
        <taxon>Pseudomonadati</taxon>
        <taxon>Pseudomonadota</taxon>
        <taxon>Betaproteobacteria</taxon>
        <taxon>Burkholderiales</taxon>
        <taxon>Oxalobacteraceae</taxon>
        <taxon>Telluria group</taxon>
        <taxon>Massilia</taxon>
    </lineage>
</organism>
<protein>
    <submittedName>
        <fullName evidence="1">Uncharacterized protein</fullName>
    </submittedName>
</protein>
<gene>
    <name evidence="1" type="ORF">EJB06_05330</name>
</gene>
<comment type="caution">
    <text evidence="1">The sequence shown here is derived from an EMBL/GenBank/DDBJ whole genome shotgun (WGS) entry which is preliminary data.</text>
</comment>
<dbReference type="AlphaFoldDB" id="A0A430HQ17"/>
<keyword evidence="2" id="KW-1185">Reference proteome</keyword>
<evidence type="ECO:0000313" key="1">
    <source>
        <dbReference type="EMBL" id="RSZ59621.1"/>
    </source>
</evidence>
<sequence>MGWSEQREVDPAPFLASLAADGYVRFPQAKRFFQRFGGLAGDMPAYRVAGALDRIDFDPARTIACTCRETVRSYEARVQETLVVIGMAYNGHMVLLLSESGRVYGGYDTSFGA</sequence>
<accession>A0A430HQ17</accession>
<evidence type="ECO:0000313" key="2">
    <source>
        <dbReference type="Proteomes" id="UP000278085"/>
    </source>
</evidence>